<dbReference type="SUPFAM" id="SSF56801">
    <property type="entry name" value="Acetyl-CoA synthetase-like"/>
    <property type="match status" value="1"/>
</dbReference>
<evidence type="ECO:0000313" key="2">
    <source>
        <dbReference type="EMBL" id="EGO21890.1"/>
    </source>
</evidence>
<dbReference type="Proteomes" id="UP000008064">
    <property type="component" value="Unassembled WGS sequence"/>
</dbReference>
<dbReference type="GO" id="GO:0031956">
    <property type="term" value="F:medium-chain fatty acid-CoA ligase activity"/>
    <property type="evidence" value="ECO:0007669"/>
    <property type="project" value="TreeGrafter"/>
</dbReference>
<dbReference type="AlphaFoldDB" id="F8P5K3"/>
<dbReference type="OrthoDB" id="429813at2759"/>
<dbReference type="InterPro" id="IPR020845">
    <property type="entry name" value="AMP-binding_CS"/>
</dbReference>
<protein>
    <recommendedName>
        <fullName evidence="1">AMP-dependent synthetase/ligase domain-containing protein</fullName>
    </recommendedName>
</protein>
<reference evidence="3" key="1">
    <citation type="journal article" date="2011" name="Science">
        <title>The plant cell wall-decomposing machinery underlies the functional diversity of forest fungi.</title>
        <authorList>
            <person name="Eastwood D.C."/>
            <person name="Floudas D."/>
            <person name="Binder M."/>
            <person name="Majcherczyk A."/>
            <person name="Schneider P."/>
            <person name="Aerts A."/>
            <person name="Asiegbu F.O."/>
            <person name="Baker S.E."/>
            <person name="Barry K."/>
            <person name="Bendiksby M."/>
            <person name="Blumentritt M."/>
            <person name="Coutinho P.M."/>
            <person name="Cullen D."/>
            <person name="de Vries R.P."/>
            <person name="Gathman A."/>
            <person name="Goodell B."/>
            <person name="Henrissat B."/>
            <person name="Ihrmark K."/>
            <person name="Kauserud H."/>
            <person name="Kohler A."/>
            <person name="LaButti K."/>
            <person name="Lapidus A."/>
            <person name="Lavin J.L."/>
            <person name="Lee Y.-H."/>
            <person name="Lindquist E."/>
            <person name="Lilly W."/>
            <person name="Lucas S."/>
            <person name="Morin E."/>
            <person name="Murat C."/>
            <person name="Oguiza J.A."/>
            <person name="Park J."/>
            <person name="Pisabarro A.G."/>
            <person name="Riley R."/>
            <person name="Rosling A."/>
            <person name="Salamov A."/>
            <person name="Schmidt O."/>
            <person name="Schmutz J."/>
            <person name="Skrede I."/>
            <person name="Stenlid J."/>
            <person name="Wiebenga A."/>
            <person name="Xie X."/>
            <person name="Kuees U."/>
            <person name="Hibbett D.S."/>
            <person name="Hoffmeister D."/>
            <person name="Hoegberg N."/>
            <person name="Martin F."/>
            <person name="Grigoriev I.V."/>
            <person name="Watkinson S.C."/>
        </authorList>
    </citation>
    <scope>NUCLEOTIDE SEQUENCE [LARGE SCALE GENOMIC DNA]</scope>
    <source>
        <strain evidence="3">S7.9</strain>
    </source>
</reference>
<evidence type="ECO:0000313" key="3">
    <source>
        <dbReference type="Proteomes" id="UP000008064"/>
    </source>
</evidence>
<dbReference type="GeneID" id="18815480"/>
<dbReference type="InterPro" id="IPR000873">
    <property type="entry name" value="AMP-dep_synth/lig_dom"/>
</dbReference>
<name>F8P5K3_SERL9</name>
<dbReference type="RefSeq" id="XP_007321676.1">
    <property type="nucleotide sequence ID" value="XM_007321614.1"/>
</dbReference>
<dbReference type="GO" id="GO:0006631">
    <property type="term" value="P:fatty acid metabolic process"/>
    <property type="evidence" value="ECO:0007669"/>
    <property type="project" value="TreeGrafter"/>
</dbReference>
<dbReference type="PANTHER" id="PTHR43201:SF3">
    <property type="entry name" value="ENZYME, PUTATIVE (JCVI)-RELATED"/>
    <property type="match status" value="1"/>
</dbReference>
<dbReference type="PANTHER" id="PTHR43201">
    <property type="entry name" value="ACYL-COA SYNTHETASE"/>
    <property type="match status" value="1"/>
</dbReference>
<dbReference type="PROSITE" id="PS00455">
    <property type="entry name" value="AMP_BINDING"/>
    <property type="match status" value="1"/>
</dbReference>
<sequence>MTFANTSYIMLNKRLDDDTSQVLPATKDCSYPSLDGSLLLPDLINFHLRHNSSLPCYLYSNDAKASFSPPKTTVITYLEFAHACHRVAHMLRPHRVGNEGQVVGIVASTDTILYHTVVAGMMLAGFIPLPMAPTNSPAAIVNMLRKTGCRRLLTIQRNHESLLTGIRTEIMNSGDQIELDVEEIPYLARVYPCLGAETSEHPFEPYPSCETRPQMDDTLIYIHSSGSTGLPKPIPTSHLTAVQRWSCPIVYDPRVYPIPIRLGTMSLPPFHAMGISLQIFVPLASVRGVVVFPPTSFDDPYSRPIVPTPDNILDAVRSTGANALIASPTFLEAWSTSPEALRTLATQEMVVYGGGLLPTKTGDKLVASGVHIGCLYGGTEFGSLTQFIPRMEDRVDEHWSWQRFSNRAEYRWIPQGDGLYELHVLNTEIHELSIVNLPDVKGYATGDIFIKHPTRENLWKIVGRADDIISLTSGENVIPSLLESIISTNACISGAIVFCNGANKLGVLVEPRPNSDMTSDTDKAKLKASLRPEIEEANQNVSSSCQIDEEMILVTSLDRPMLRTGKGTIMRKATLQMYELRYQ</sequence>
<dbReference type="Pfam" id="PF00501">
    <property type="entry name" value="AMP-binding"/>
    <property type="match status" value="1"/>
</dbReference>
<gene>
    <name evidence="2" type="ORF">SERLADRAFT_441116</name>
</gene>
<dbReference type="EMBL" id="GL945438">
    <property type="protein sequence ID" value="EGO21890.1"/>
    <property type="molecule type" value="Genomic_DNA"/>
</dbReference>
<dbReference type="Gene3D" id="3.40.50.12780">
    <property type="entry name" value="N-terminal domain of ligase-like"/>
    <property type="match status" value="1"/>
</dbReference>
<dbReference type="HOGENOM" id="CLU_002220_3_2_1"/>
<feature type="domain" description="AMP-dependent synthetase/ligase" evidence="1">
    <location>
        <begin position="72"/>
        <end position="392"/>
    </location>
</feature>
<accession>F8P5K3</accession>
<evidence type="ECO:0000259" key="1">
    <source>
        <dbReference type="Pfam" id="PF00501"/>
    </source>
</evidence>
<proteinExistence type="predicted"/>
<dbReference type="Pfam" id="PF23562">
    <property type="entry name" value="AMP-binding_C_3"/>
    <property type="match status" value="1"/>
</dbReference>
<dbReference type="KEGG" id="sla:SERLADRAFT_441116"/>
<organism evidence="3">
    <name type="scientific">Serpula lacrymans var. lacrymans (strain S7.9)</name>
    <name type="common">Dry rot fungus</name>
    <dbReference type="NCBI Taxonomy" id="578457"/>
    <lineage>
        <taxon>Eukaryota</taxon>
        <taxon>Fungi</taxon>
        <taxon>Dikarya</taxon>
        <taxon>Basidiomycota</taxon>
        <taxon>Agaricomycotina</taxon>
        <taxon>Agaricomycetes</taxon>
        <taxon>Agaricomycetidae</taxon>
        <taxon>Boletales</taxon>
        <taxon>Coniophorineae</taxon>
        <taxon>Serpulaceae</taxon>
        <taxon>Serpula</taxon>
    </lineage>
</organism>
<dbReference type="InterPro" id="IPR042099">
    <property type="entry name" value="ANL_N_sf"/>
</dbReference>